<dbReference type="OrthoDB" id="6500128at2759"/>
<dbReference type="Gene3D" id="3.40.50.300">
    <property type="entry name" value="P-loop containing nucleotide triphosphate hydrolases"/>
    <property type="match status" value="2"/>
</dbReference>
<evidence type="ECO:0000313" key="4">
    <source>
        <dbReference type="EMBL" id="GAV30653.1"/>
    </source>
</evidence>
<dbReference type="SMART" id="SM00382">
    <property type="entry name" value="AAA"/>
    <property type="match status" value="1"/>
</dbReference>
<evidence type="ECO:0000259" key="3">
    <source>
        <dbReference type="SMART" id="SM00382"/>
    </source>
</evidence>
<comment type="caution">
    <text evidence="4">The sequence shown here is derived from an EMBL/GenBank/DDBJ whole genome shotgun (WGS) entry which is preliminary data.</text>
</comment>
<feature type="domain" description="AAA+ ATPase" evidence="3">
    <location>
        <begin position="64"/>
        <end position="211"/>
    </location>
</feature>
<evidence type="ECO:0000313" key="5">
    <source>
        <dbReference type="Proteomes" id="UP000186136"/>
    </source>
</evidence>
<dbReference type="InterPro" id="IPR003593">
    <property type="entry name" value="AAA+_ATPase"/>
</dbReference>
<keyword evidence="2" id="KW-0067">ATP-binding</keyword>
<keyword evidence="5" id="KW-1185">Reference proteome</keyword>
<dbReference type="SUPFAM" id="SSF52540">
    <property type="entry name" value="P-loop containing nucleoside triphosphate hydrolases"/>
    <property type="match status" value="1"/>
</dbReference>
<name>A0A1Q2YMP5_9ASCO</name>
<dbReference type="GO" id="GO:0016887">
    <property type="term" value="F:ATP hydrolysis activity"/>
    <property type="evidence" value="ECO:0007669"/>
    <property type="project" value="InterPro"/>
</dbReference>
<protein>
    <recommendedName>
        <fullName evidence="3">AAA+ ATPase domain-containing protein</fullName>
    </recommendedName>
</protein>
<dbReference type="Proteomes" id="UP000186136">
    <property type="component" value="Unassembled WGS sequence"/>
</dbReference>
<dbReference type="AlphaFoldDB" id="A0A1Q2YMP5"/>
<accession>A0A1Q2YMP5</accession>
<dbReference type="Pfam" id="PF00005">
    <property type="entry name" value="ABC_tran"/>
    <property type="match status" value="1"/>
</dbReference>
<evidence type="ECO:0000256" key="2">
    <source>
        <dbReference type="ARBA" id="ARBA00022840"/>
    </source>
</evidence>
<gene>
    <name evidence="4" type="ORF">PMKS-004170</name>
</gene>
<sequence>MNQLSDKVNQLTSDLVDGIPERAQISFDFEDSASFGAQLGIDVLEVSKSFEKPLFRNIFFTLECGCRLIIQGSNGSGKTTLNRITMGLENPVHGTVTVYGNSRFGYLADSKAFAIYNLQNFGIHTWHDLSSPFKSLSARCRRKAQLCQIITRKSSILVLDEPTTHIDFPSLEVRGLLLNFPGIIMATTNERYFIKKLATRVLNVTDFHACS</sequence>
<organism evidence="4 5">
    <name type="scientific">Pichia membranifaciens</name>
    <dbReference type="NCBI Taxonomy" id="4926"/>
    <lineage>
        <taxon>Eukaryota</taxon>
        <taxon>Fungi</taxon>
        <taxon>Dikarya</taxon>
        <taxon>Ascomycota</taxon>
        <taxon>Saccharomycotina</taxon>
        <taxon>Pichiomycetes</taxon>
        <taxon>Pichiales</taxon>
        <taxon>Pichiaceae</taxon>
        <taxon>Pichia</taxon>
    </lineage>
</organism>
<dbReference type="InterPro" id="IPR051309">
    <property type="entry name" value="ABCF_ATPase"/>
</dbReference>
<dbReference type="InterPro" id="IPR027417">
    <property type="entry name" value="P-loop_NTPase"/>
</dbReference>
<dbReference type="PANTHER" id="PTHR42855:SF1">
    <property type="entry name" value="ABC TRANSPORTER DOMAIN-CONTAINING PROTEIN"/>
    <property type="match status" value="1"/>
</dbReference>
<dbReference type="GO" id="GO:0005524">
    <property type="term" value="F:ATP binding"/>
    <property type="evidence" value="ECO:0007669"/>
    <property type="project" value="UniProtKB-KW"/>
</dbReference>
<proteinExistence type="predicted"/>
<reference evidence="4 5" key="1">
    <citation type="submission" date="2016-08" db="EMBL/GenBank/DDBJ databases">
        <title>Whole genome shotgun sequence of Pichia membranifaciens KS47-1.</title>
        <authorList>
            <person name="Konishi M."/>
            <person name="Ishida M."/>
            <person name="Arakawa T."/>
            <person name="Kato Y."/>
            <person name="Horiuchi J."/>
        </authorList>
    </citation>
    <scope>NUCLEOTIDE SEQUENCE [LARGE SCALE GENOMIC DNA]</scope>
    <source>
        <strain evidence="4 5">KS47-1</strain>
    </source>
</reference>
<dbReference type="PANTHER" id="PTHR42855">
    <property type="entry name" value="ABC TRANSPORTER ATP-BINDING SUBUNIT"/>
    <property type="match status" value="1"/>
</dbReference>
<dbReference type="InterPro" id="IPR003439">
    <property type="entry name" value="ABC_transporter-like_ATP-bd"/>
</dbReference>
<dbReference type="EMBL" id="BDGI01000204">
    <property type="protein sequence ID" value="GAV30653.1"/>
    <property type="molecule type" value="Genomic_DNA"/>
</dbReference>
<evidence type="ECO:0000256" key="1">
    <source>
        <dbReference type="ARBA" id="ARBA00022741"/>
    </source>
</evidence>
<keyword evidence="1" id="KW-0547">Nucleotide-binding</keyword>